<dbReference type="CDD" id="cd05403">
    <property type="entry name" value="NT_KNTase_like"/>
    <property type="match status" value="1"/>
</dbReference>
<dbReference type="Proteomes" id="UP000231028">
    <property type="component" value="Unassembled WGS sequence"/>
</dbReference>
<dbReference type="EMBL" id="PFKI01000021">
    <property type="protein sequence ID" value="PIY20502.1"/>
    <property type="molecule type" value="Genomic_DNA"/>
</dbReference>
<dbReference type="InterPro" id="IPR043519">
    <property type="entry name" value="NT_sf"/>
</dbReference>
<accession>A0A2M7P4A3</accession>
<dbReference type="PANTHER" id="PTHR33933">
    <property type="entry name" value="NUCLEOTIDYLTRANSFERASE"/>
    <property type="match status" value="1"/>
</dbReference>
<dbReference type="GO" id="GO:0016779">
    <property type="term" value="F:nucleotidyltransferase activity"/>
    <property type="evidence" value="ECO:0007669"/>
    <property type="project" value="InterPro"/>
</dbReference>
<gene>
    <name evidence="2" type="ORF">COZ13_00575</name>
</gene>
<comment type="caution">
    <text evidence="2">The sequence shown here is derived from an EMBL/GenBank/DDBJ whole genome shotgun (WGS) entry which is preliminary data.</text>
</comment>
<dbReference type="Pfam" id="PF01909">
    <property type="entry name" value="NTP_transf_2"/>
    <property type="match status" value="1"/>
</dbReference>
<organism evidence="2 3">
    <name type="scientific">Candidatus Desantisbacteria bacterium CG_4_10_14_3_um_filter_40_18</name>
    <dbReference type="NCBI Taxonomy" id="1974544"/>
    <lineage>
        <taxon>Bacteria</taxon>
        <taxon>Candidatus Desantisiibacteriota</taxon>
    </lineage>
</organism>
<reference evidence="3" key="1">
    <citation type="submission" date="2017-09" db="EMBL/GenBank/DDBJ databases">
        <title>Depth-based differentiation of microbial function through sediment-hosted aquifers and enrichment of novel symbionts in the deep terrestrial subsurface.</title>
        <authorList>
            <person name="Probst A.J."/>
            <person name="Ladd B."/>
            <person name="Jarett J.K."/>
            <person name="Geller-Mcgrath D.E."/>
            <person name="Sieber C.M.K."/>
            <person name="Emerson J.B."/>
            <person name="Anantharaman K."/>
            <person name="Thomas B.C."/>
            <person name="Malmstrom R."/>
            <person name="Stieglmeier M."/>
            <person name="Klingl A."/>
            <person name="Woyke T."/>
            <person name="Ryan C.M."/>
            <person name="Banfield J.F."/>
        </authorList>
    </citation>
    <scope>NUCLEOTIDE SEQUENCE [LARGE SCALE GENOMIC DNA]</scope>
</reference>
<evidence type="ECO:0000313" key="2">
    <source>
        <dbReference type="EMBL" id="PIY20502.1"/>
    </source>
</evidence>
<sequence>MNESDYKIAKELKKRLSDVVSLIDFRVFGSRAKGTQGEYSDMDVFIEVEYLDKELEKGVREIIWEEGFENSIYISPLLFTRHEIEDSPLRASPIVKNINEEGIKV</sequence>
<dbReference type="InterPro" id="IPR002934">
    <property type="entry name" value="Polymerase_NTP_transf_dom"/>
</dbReference>
<dbReference type="PANTHER" id="PTHR33933:SF1">
    <property type="entry name" value="PROTEIN ADENYLYLTRANSFERASE MNTA-RELATED"/>
    <property type="match status" value="1"/>
</dbReference>
<dbReference type="InterPro" id="IPR052548">
    <property type="entry name" value="Type_VII_TA_antitoxin"/>
</dbReference>
<evidence type="ECO:0000313" key="3">
    <source>
        <dbReference type="Proteomes" id="UP000231028"/>
    </source>
</evidence>
<dbReference type="Gene3D" id="3.30.460.10">
    <property type="entry name" value="Beta Polymerase, domain 2"/>
    <property type="match status" value="1"/>
</dbReference>
<evidence type="ECO:0000259" key="1">
    <source>
        <dbReference type="Pfam" id="PF01909"/>
    </source>
</evidence>
<dbReference type="SUPFAM" id="SSF81301">
    <property type="entry name" value="Nucleotidyltransferase"/>
    <property type="match status" value="1"/>
</dbReference>
<keyword evidence="2" id="KW-0808">Transferase</keyword>
<name>A0A2M7P4A3_9BACT</name>
<dbReference type="AlphaFoldDB" id="A0A2M7P4A3"/>
<protein>
    <submittedName>
        <fullName evidence="2">Nucleotidyltransferase domain-containing protein</fullName>
    </submittedName>
</protein>
<proteinExistence type="predicted"/>
<feature type="domain" description="Polymerase nucleotidyl transferase" evidence="1">
    <location>
        <begin position="10"/>
        <end position="102"/>
    </location>
</feature>